<protein>
    <submittedName>
        <fullName evidence="1">Uncharacterized protein</fullName>
    </submittedName>
</protein>
<comment type="caution">
    <text evidence="1">The sequence shown here is derived from an EMBL/GenBank/DDBJ whole genome shotgun (WGS) entry which is preliminary data.</text>
</comment>
<evidence type="ECO:0000313" key="1">
    <source>
        <dbReference type="EMBL" id="THC91281.1"/>
    </source>
</evidence>
<gene>
    <name evidence="1" type="ORF">EYZ11_009258</name>
</gene>
<reference evidence="1 2" key="1">
    <citation type="submission" date="2019-03" db="EMBL/GenBank/DDBJ databases">
        <title>The genome sequence of a newly discovered highly antifungal drug resistant Aspergillus species, Aspergillus tanneri NIH 1004.</title>
        <authorList>
            <person name="Mounaud S."/>
            <person name="Singh I."/>
            <person name="Joardar V."/>
            <person name="Pakala S."/>
            <person name="Pakala S."/>
            <person name="Venepally P."/>
            <person name="Hoover J."/>
            <person name="Nierman W."/>
            <person name="Chung J."/>
            <person name="Losada L."/>
        </authorList>
    </citation>
    <scope>NUCLEOTIDE SEQUENCE [LARGE SCALE GENOMIC DNA]</scope>
    <source>
        <strain evidence="1 2">NIH1004</strain>
    </source>
</reference>
<accession>A0A4S3JDT8</accession>
<dbReference type="VEuPathDB" id="FungiDB:EYZ11_009258"/>
<evidence type="ECO:0000313" key="2">
    <source>
        <dbReference type="Proteomes" id="UP000308092"/>
    </source>
</evidence>
<sequence length="86" mass="9798">MPEDEGIQQAVDSRPSTDEIFRQRWDVHSAVNPSIADDARKQLLQHNHFETSRPEGNGPYYPFHALRKTSAALAVVEAWLEGRIEI</sequence>
<keyword evidence="2" id="KW-1185">Reference proteome</keyword>
<organism evidence="1 2">
    <name type="scientific">Aspergillus tanneri</name>
    <dbReference type="NCBI Taxonomy" id="1220188"/>
    <lineage>
        <taxon>Eukaryota</taxon>
        <taxon>Fungi</taxon>
        <taxon>Dikarya</taxon>
        <taxon>Ascomycota</taxon>
        <taxon>Pezizomycotina</taxon>
        <taxon>Eurotiomycetes</taxon>
        <taxon>Eurotiomycetidae</taxon>
        <taxon>Eurotiales</taxon>
        <taxon>Aspergillaceae</taxon>
        <taxon>Aspergillus</taxon>
        <taxon>Aspergillus subgen. Circumdati</taxon>
    </lineage>
</organism>
<name>A0A4S3JDT8_9EURO</name>
<dbReference type="AlphaFoldDB" id="A0A4S3JDT8"/>
<dbReference type="EMBL" id="SOSA01000430">
    <property type="protein sequence ID" value="THC91281.1"/>
    <property type="molecule type" value="Genomic_DNA"/>
</dbReference>
<dbReference type="Proteomes" id="UP000308092">
    <property type="component" value="Unassembled WGS sequence"/>
</dbReference>
<proteinExistence type="predicted"/>